<dbReference type="Proteomes" id="UP001230156">
    <property type="component" value="Unassembled WGS sequence"/>
</dbReference>
<dbReference type="PANTHER" id="PTHR38590">
    <property type="entry name" value="BLL0828 PROTEIN"/>
    <property type="match status" value="1"/>
</dbReference>
<organism evidence="2 3">
    <name type="scientific">Dongia sedimenti</name>
    <dbReference type="NCBI Taxonomy" id="3064282"/>
    <lineage>
        <taxon>Bacteria</taxon>
        <taxon>Pseudomonadati</taxon>
        <taxon>Pseudomonadota</taxon>
        <taxon>Alphaproteobacteria</taxon>
        <taxon>Rhodospirillales</taxon>
        <taxon>Dongiaceae</taxon>
        <taxon>Dongia</taxon>
    </lineage>
</organism>
<protein>
    <submittedName>
        <fullName evidence="2">DUF559 domain-containing protein</fullName>
    </submittedName>
</protein>
<dbReference type="InterPro" id="IPR047216">
    <property type="entry name" value="Endonuclease_DUF559_bact"/>
</dbReference>
<proteinExistence type="predicted"/>
<feature type="domain" description="DUF559" evidence="1">
    <location>
        <begin position="23"/>
        <end position="127"/>
    </location>
</feature>
<dbReference type="RefSeq" id="WP_379960896.1">
    <property type="nucleotide sequence ID" value="NZ_JAUYVI010000008.1"/>
</dbReference>
<gene>
    <name evidence="2" type="ORF">Q8A70_25075</name>
</gene>
<dbReference type="Pfam" id="PF04480">
    <property type="entry name" value="DUF559"/>
    <property type="match status" value="1"/>
</dbReference>
<accession>A0ABU0YTF4</accession>
<comment type="caution">
    <text evidence="2">The sequence shown here is derived from an EMBL/GenBank/DDBJ whole genome shotgun (WGS) entry which is preliminary data.</text>
</comment>
<dbReference type="InterPro" id="IPR007569">
    <property type="entry name" value="DUF559"/>
</dbReference>
<evidence type="ECO:0000313" key="3">
    <source>
        <dbReference type="Proteomes" id="UP001230156"/>
    </source>
</evidence>
<name>A0ABU0YTF4_9PROT</name>
<reference evidence="3" key="1">
    <citation type="submission" date="2023-08" db="EMBL/GenBank/DDBJ databases">
        <title>Rhodospirillaceae gen. nov., a novel taxon isolated from the Yangtze River Yuezi River estuary sludge.</title>
        <authorList>
            <person name="Ruan L."/>
        </authorList>
    </citation>
    <scope>NUCLEOTIDE SEQUENCE [LARGE SCALE GENOMIC DNA]</scope>
    <source>
        <strain evidence="3">R-7</strain>
    </source>
</reference>
<evidence type="ECO:0000259" key="1">
    <source>
        <dbReference type="Pfam" id="PF04480"/>
    </source>
</evidence>
<evidence type="ECO:0000313" key="2">
    <source>
        <dbReference type="EMBL" id="MDQ7250984.1"/>
    </source>
</evidence>
<dbReference type="SUPFAM" id="SSF52980">
    <property type="entry name" value="Restriction endonuclease-like"/>
    <property type="match status" value="1"/>
</dbReference>
<keyword evidence="3" id="KW-1185">Reference proteome</keyword>
<dbReference type="PANTHER" id="PTHR38590:SF1">
    <property type="entry name" value="BLL0828 PROTEIN"/>
    <property type="match status" value="1"/>
</dbReference>
<dbReference type="EMBL" id="JAUYVI010000008">
    <property type="protein sequence ID" value="MDQ7250984.1"/>
    <property type="molecule type" value="Genomic_DNA"/>
</dbReference>
<dbReference type="CDD" id="cd01038">
    <property type="entry name" value="Endonuclease_DUF559"/>
    <property type="match status" value="1"/>
</dbReference>
<dbReference type="Gene3D" id="3.40.960.10">
    <property type="entry name" value="VSR Endonuclease"/>
    <property type="match status" value="1"/>
</dbReference>
<dbReference type="InterPro" id="IPR011335">
    <property type="entry name" value="Restrct_endonuc-II-like"/>
</dbReference>
<sequence length="134" mass="15815">MLKIQCEVSATVPDRYRTTSETLSRAKRLRRDMTEAEKKLWYRIRLGQLDGHQFRKQVPVDPYILDFACLRKRLALEIDGSQHAEISKAEDERNRFLRQEGYSVVRYWNSEVMQNIDGVLLDLLGKLNSLPDRF</sequence>